<gene>
    <name evidence="2" type="ORF">SAMN05216269_11517</name>
</gene>
<keyword evidence="1" id="KW-1133">Transmembrane helix</keyword>
<dbReference type="Proteomes" id="UP000184092">
    <property type="component" value="Unassembled WGS sequence"/>
</dbReference>
<feature type="transmembrane region" description="Helical" evidence="1">
    <location>
        <begin position="78"/>
        <end position="93"/>
    </location>
</feature>
<keyword evidence="1" id="KW-0472">Membrane</keyword>
<dbReference type="STRING" id="178356.SAMN05216269_11517"/>
<feature type="transmembrane region" description="Helical" evidence="1">
    <location>
        <begin position="15"/>
        <end position="35"/>
    </location>
</feature>
<dbReference type="AlphaFoldDB" id="A0A1M7P9W6"/>
<feature type="transmembrane region" description="Helical" evidence="1">
    <location>
        <begin position="197"/>
        <end position="216"/>
    </location>
</feature>
<evidence type="ECO:0000313" key="2">
    <source>
        <dbReference type="EMBL" id="SHN13612.1"/>
    </source>
</evidence>
<feature type="transmembrane region" description="Helical" evidence="1">
    <location>
        <begin position="160"/>
        <end position="182"/>
    </location>
</feature>
<name>A0A1M7P9W6_9FLAO</name>
<feature type="transmembrane region" description="Helical" evidence="1">
    <location>
        <begin position="131"/>
        <end position="148"/>
    </location>
</feature>
<evidence type="ECO:0000313" key="3">
    <source>
        <dbReference type="Proteomes" id="UP000184092"/>
    </source>
</evidence>
<feature type="transmembrane region" description="Helical" evidence="1">
    <location>
        <begin position="105"/>
        <end position="125"/>
    </location>
</feature>
<organism evidence="2 3">
    <name type="scientific">Flavobacterium xinjiangense</name>
    <dbReference type="NCBI Taxonomy" id="178356"/>
    <lineage>
        <taxon>Bacteria</taxon>
        <taxon>Pseudomonadati</taxon>
        <taxon>Bacteroidota</taxon>
        <taxon>Flavobacteriia</taxon>
        <taxon>Flavobacteriales</taxon>
        <taxon>Flavobacteriaceae</taxon>
        <taxon>Flavobacterium</taxon>
    </lineage>
</organism>
<evidence type="ECO:0000256" key="1">
    <source>
        <dbReference type="SAM" id="Phobius"/>
    </source>
</evidence>
<dbReference type="RefSeq" id="WP_073210791.1">
    <property type="nucleotide sequence ID" value="NZ_FRCL01000015.1"/>
</dbReference>
<protein>
    <submittedName>
        <fullName evidence="2">Uncharacterized protein</fullName>
    </submittedName>
</protein>
<keyword evidence="3" id="KW-1185">Reference proteome</keyword>
<dbReference type="OrthoDB" id="1366695at2"/>
<keyword evidence="1" id="KW-0812">Transmembrane</keyword>
<accession>A0A1M7P9W6</accession>
<dbReference type="EMBL" id="FRCL01000015">
    <property type="protein sequence ID" value="SHN13612.1"/>
    <property type="molecule type" value="Genomic_DNA"/>
</dbReference>
<proteinExistence type="predicted"/>
<feature type="transmembrane region" description="Helical" evidence="1">
    <location>
        <begin position="47"/>
        <end position="66"/>
    </location>
</feature>
<sequence length="290" mass="34310">MKEFLESFSNREVSIVFWTIVIVFGILILNISGALHLIKAFFAKKLFYIYCLMSLYLSAIIYSLYSMNLWESSLYKDFLFWLLTSGFVMLLSFTKLKSTGDFKNILFRILTINIVLEFIVGNYNFSLLKEIFLIPFVTFVSILIIVAQQKKNENEKVIKLLNQILSFMGFIILCYVLCRLIKSPTELFTIKNLKTFLLAPLFTFLFIPFVFLIVVYSKYEQIFMNLNRNFLSNKRKSKIKLAFFQFGNLNLEYLNNAHNITIWRKAELQNEEKIKAYIRKEIRGEVKFRN</sequence>
<reference evidence="3" key="1">
    <citation type="submission" date="2016-11" db="EMBL/GenBank/DDBJ databases">
        <authorList>
            <person name="Varghese N."/>
            <person name="Submissions S."/>
        </authorList>
    </citation>
    <scope>NUCLEOTIDE SEQUENCE [LARGE SCALE GENOMIC DNA]</scope>
    <source>
        <strain evidence="3">CGMCC 1.2749</strain>
    </source>
</reference>